<accession>Q020B3</accession>
<reference evidence="1" key="1">
    <citation type="submission" date="2006-10" db="EMBL/GenBank/DDBJ databases">
        <title>Complete sequence of Solibacter usitatus Ellin6076.</title>
        <authorList>
            <consortium name="US DOE Joint Genome Institute"/>
            <person name="Copeland A."/>
            <person name="Lucas S."/>
            <person name="Lapidus A."/>
            <person name="Barry K."/>
            <person name="Detter J.C."/>
            <person name="Glavina del Rio T."/>
            <person name="Hammon N."/>
            <person name="Israni S."/>
            <person name="Dalin E."/>
            <person name="Tice H."/>
            <person name="Pitluck S."/>
            <person name="Thompson L.S."/>
            <person name="Brettin T."/>
            <person name="Bruce D."/>
            <person name="Han C."/>
            <person name="Tapia R."/>
            <person name="Gilna P."/>
            <person name="Schmutz J."/>
            <person name="Larimer F."/>
            <person name="Land M."/>
            <person name="Hauser L."/>
            <person name="Kyrpides N."/>
            <person name="Mikhailova N."/>
            <person name="Janssen P.H."/>
            <person name="Kuske C.R."/>
            <person name="Richardson P."/>
        </authorList>
    </citation>
    <scope>NUCLEOTIDE SEQUENCE</scope>
    <source>
        <strain evidence="1">Ellin6076</strain>
    </source>
</reference>
<dbReference type="EMBL" id="CP000473">
    <property type="protein sequence ID" value="ABJ84752.1"/>
    <property type="molecule type" value="Genomic_DNA"/>
</dbReference>
<proteinExistence type="predicted"/>
<gene>
    <name evidence="1" type="ordered locus">Acid_3782</name>
</gene>
<dbReference type="KEGG" id="sus:Acid_3782"/>
<organism evidence="1">
    <name type="scientific">Solibacter usitatus (strain Ellin6076)</name>
    <dbReference type="NCBI Taxonomy" id="234267"/>
    <lineage>
        <taxon>Bacteria</taxon>
        <taxon>Pseudomonadati</taxon>
        <taxon>Acidobacteriota</taxon>
        <taxon>Terriglobia</taxon>
        <taxon>Bryobacterales</taxon>
        <taxon>Solibacteraceae</taxon>
        <taxon>Candidatus Solibacter</taxon>
    </lineage>
</organism>
<name>Q020B3_SOLUE</name>
<dbReference type="HOGENOM" id="CLU_2976888_0_0_0"/>
<dbReference type="AlphaFoldDB" id="Q020B3"/>
<sequence length="58" mass="7240">MHCALAYYFDYMDDIQQEMRAEREFAEDFRREHASLLEAKLGQQLRDLRRPRDRYTRQ</sequence>
<protein>
    <submittedName>
        <fullName evidence="1">Uncharacterized protein</fullName>
    </submittedName>
</protein>
<dbReference type="InParanoid" id="Q020B3"/>
<evidence type="ECO:0000313" key="1">
    <source>
        <dbReference type="EMBL" id="ABJ84752.1"/>
    </source>
</evidence>